<sequence>MSQSRTERLLNLLIALLNTRYGLRRSELRQKVYHDESGNDVAFGRMFERDKNDLRQFGFDVETLTDLGWSEDDPATTRYRIGKESNRLPDVELGPEEWTVLLLASQLWERAALGTAAQSALRKLQASGRMADVELPSGVQPRIRPAGQAFDDLVAAMHSRHAVTFPYLAGTTGREEVRTVEPWGLGSRFGQWYLMGYDRARQEPRQFRLSRFTGPVLTLPKERFEPPADFNIRLELARLPELPLRTAVVDVREGRLLALRGRAKAAGAEQHIAAQRPAGAYDRLSLEFRDPEVLAEELASYGPDAVPVAPPELVRAVERRLRAAAAFSASPVPGYAFPAAPARKVRKGTSEDQLKRMLQLVPFLVHNQGLHIQDVAEHFGVSRGELEDDLRILICSGLPEGYPDDLLDIQWEDDHVFITQDLDLKKPVRFTVEEACALLTGLETLNGLPDVAEGGALESVTLKLLAAAGEEGLRAASLSGPEVAPGDATTHATVREAIVSGAQLHLTYLSPQRDAVSERDVDPLRLYSLDNTWYFEAFCHRVNGLRNFRLDRVQDVRPNGNRAAGDRRPAEGVPAKLFTPNDDDTTVTVQLTRQGRGLAEDYYADRTADLPDGGLVAEIRFGNTGWLPMFVAQHGGAVRILEPAGLADAARDWLEAALARYGG</sequence>
<reference evidence="4" key="1">
    <citation type="submission" date="2009-01" db="EMBL/GenBank/DDBJ databases">
        <title>Complete sequence of chromosome of Arthrobacter chlorophenolicus A6.</title>
        <authorList>
            <consortium name="US DOE Joint Genome Institute"/>
            <person name="Lucas S."/>
            <person name="Copeland A."/>
            <person name="Lapidus A."/>
            <person name="Glavina del Rio T."/>
            <person name="Tice H."/>
            <person name="Bruce D."/>
            <person name="Goodwin L."/>
            <person name="Pitluck S."/>
            <person name="Goltsman E."/>
            <person name="Clum A."/>
            <person name="Larimer F."/>
            <person name="Land M."/>
            <person name="Hauser L."/>
            <person name="Kyrpides N."/>
            <person name="Mikhailova N."/>
            <person name="Jansson J."/>
            <person name="Richardson P."/>
        </authorList>
    </citation>
    <scope>NUCLEOTIDE SEQUENCE [LARGE SCALE GENOMIC DNA]</scope>
    <source>
        <strain evidence="4">A6</strain>
    </source>
</reference>
<dbReference type="eggNOG" id="COG2378">
    <property type="taxonomic scope" value="Bacteria"/>
</dbReference>
<feature type="domain" description="WCX" evidence="3">
    <location>
        <begin position="585"/>
        <end position="658"/>
    </location>
</feature>
<dbReference type="Pfam" id="PF19187">
    <property type="entry name" value="HTH_PafC"/>
    <property type="match status" value="1"/>
</dbReference>
<gene>
    <name evidence="4" type="ordered locus">Achl_1924</name>
</gene>
<feature type="domain" description="PafC HTH" evidence="2">
    <location>
        <begin position="352"/>
        <end position="464"/>
    </location>
</feature>
<dbReference type="InterPro" id="IPR057727">
    <property type="entry name" value="WCX_dom"/>
</dbReference>
<dbReference type="Pfam" id="PF25583">
    <property type="entry name" value="WCX"/>
    <property type="match status" value="2"/>
</dbReference>
<dbReference type="InterPro" id="IPR026881">
    <property type="entry name" value="WYL_dom"/>
</dbReference>
<evidence type="ECO:0000313" key="5">
    <source>
        <dbReference type="Proteomes" id="UP000002505"/>
    </source>
</evidence>
<dbReference type="InterPro" id="IPR051534">
    <property type="entry name" value="CBASS_pafABC_assoc_protein"/>
</dbReference>
<dbReference type="PANTHER" id="PTHR34580:SF1">
    <property type="entry name" value="PROTEIN PAFC"/>
    <property type="match status" value="1"/>
</dbReference>
<dbReference type="AlphaFoldDB" id="B8H8M1"/>
<evidence type="ECO:0000313" key="4">
    <source>
        <dbReference type="EMBL" id="ACL39899.1"/>
    </source>
</evidence>
<protein>
    <submittedName>
        <fullName evidence="4">Transcriptional regulator-like protein</fullName>
    </submittedName>
</protein>
<dbReference type="STRING" id="452863.Achl_1924"/>
<name>B8H8M1_PSECP</name>
<dbReference type="RefSeq" id="WP_015937119.1">
    <property type="nucleotide sequence ID" value="NC_011886.1"/>
</dbReference>
<dbReference type="EMBL" id="CP001341">
    <property type="protein sequence ID" value="ACL39899.1"/>
    <property type="molecule type" value="Genomic_DNA"/>
</dbReference>
<feature type="domain" description="WCX" evidence="3">
    <location>
        <begin position="245"/>
        <end position="325"/>
    </location>
</feature>
<dbReference type="PROSITE" id="PS52050">
    <property type="entry name" value="WYL"/>
    <property type="match status" value="2"/>
</dbReference>
<dbReference type="HOGENOM" id="CLU_023232_0_0_11"/>
<dbReference type="Pfam" id="PF13280">
    <property type="entry name" value="WYL"/>
    <property type="match status" value="2"/>
</dbReference>
<dbReference type="KEGG" id="ach:Achl_1924"/>
<dbReference type="OrthoDB" id="3268930at2"/>
<proteinExistence type="predicted"/>
<dbReference type="PANTHER" id="PTHR34580">
    <property type="match status" value="1"/>
</dbReference>
<dbReference type="InterPro" id="IPR043839">
    <property type="entry name" value="PafC_HTH"/>
</dbReference>
<feature type="domain" description="WYL" evidence="1">
    <location>
        <begin position="149"/>
        <end position="213"/>
    </location>
</feature>
<keyword evidence="5" id="KW-1185">Reference proteome</keyword>
<evidence type="ECO:0000259" key="2">
    <source>
        <dbReference type="Pfam" id="PF19187"/>
    </source>
</evidence>
<accession>B8H8M1</accession>
<evidence type="ECO:0000259" key="1">
    <source>
        <dbReference type="Pfam" id="PF13280"/>
    </source>
</evidence>
<feature type="domain" description="WYL" evidence="1">
    <location>
        <begin position="491"/>
        <end position="557"/>
    </location>
</feature>
<evidence type="ECO:0000259" key="3">
    <source>
        <dbReference type="Pfam" id="PF25583"/>
    </source>
</evidence>
<organism evidence="4 5">
    <name type="scientific">Pseudarthrobacter chlorophenolicus (strain ATCC 700700 / DSM 12829 / CIP 107037 / JCM 12360 / KCTC 9906 / NCIMB 13794 / A6)</name>
    <name type="common">Arthrobacter chlorophenolicus</name>
    <dbReference type="NCBI Taxonomy" id="452863"/>
    <lineage>
        <taxon>Bacteria</taxon>
        <taxon>Bacillati</taxon>
        <taxon>Actinomycetota</taxon>
        <taxon>Actinomycetes</taxon>
        <taxon>Micrococcales</taxon>
        <taxon>Micrococcaceae</taxon>
        <taxon>Pseudarthrobacter</taxon>
    </lineage>
</organism>
<dbReference type="Proteomes" id="UP000002505">
    <property type="component" value="Chromosome"/>
</dbReference>